<keyword evidence="3" id="KW-0004">4Fe-4S</keyword>
<name>L0AAH5_CALLD</name>
<dbReference type="InterPro" id="IPR036021">
    <property type="entry name" value="Tungsten_al_ferr_oxy-like_C"/>
</dbReference>
<keyword evidence="4" id="KW-0479">Metal-binding</keyword>
<dbReference type="AlphaFoldDB" id="L0AAH5"/>
<dbReference type="SUPFAM" id="SSF56228">
    <property type="entry name" value="Aldehyde ferredoxin oxidoreductase, N-terminal domain"/>
    <property type="match status" value="1"/>
</dbReference>
<dbReference type="Gene3D" id="3.60.9.10">
    <property type="entry name" value="Aldehyde ferredoxin oxidoreductase, N-terminal domain"/>
    <property type="match status" value="1"/>
</dbReference>
<evidence type="ECO:0000313" key="11">
    <source>
        <dbReference type="Proteomes" id="UP000010469"/>
    </source>
</evidence>
<dbReference type="GO" id="GO:0016625">
    <property type="term" value="F:oxidoreductase activity, acting on the aldehyde or oxo group of donors, iron-sulfur protein as acceptor"/>
    <property type="evidence" value="ECO:0007669"/>
    <property type="project" value="InterPro"/>
</dbReference>
<evidence type="ECO:0000256" key="2">
    <source>
        <dbReference type="ARBA" id="ARBA00011032"/>
    </source>
</evidence>
<accession>L0AAH5</accession>
<dbReference type="SUPFAM" id="SSF48310">
    <property type="entry name" value="Aldehyde ferredoxin oxidoreductase, C-terminal domains"/>
    <property type="match status" value="1"/>
</dbReference>
<reference evidence="11" key="1">
    <citation type="submission" date="2012-03" db="EMBL/GenBank/DDBJ databases">
        <title>Complete genome of Caldisphaera lagunensis DSM 15908.</title>
        <authorList>
            <person name="Lucas S."/>
            <person name="Copeland A."/>
            <person name="Lapidus A."/>
            <person name="Glavina del Rio T."/>
            <person name="Dalin E."/>
            <person name="Tice H."/>
            <person name="Bruce D."/>
            <person name="Goodwin L."/>
            <person name="Pitluck S."/>
            <person name="Peters L."/>
            <person name="Mikhailova N."/>
            <person name="Teshima H."/>
            <person name="Kyrpides N."/>
            <person name="Mavromatis K."/>
            <person name="Ivanova N."/>
            <person name="Brettin T."/>
            <person name="Detter J.C."/>
            <person name="Han C."/>
            <person name="Larimer F."/>
            <person name="Land M."/>
            <person name="Hauser L."/>
            <person name="Markowitz V."/>
            <person name="Cheng J.-F."/>
            <person name="Hugenholtz P."/>
            <person name="Woyke T."/>
            <person name="Wu D."/>
            <person name="Spring S."/>
            <person name="Schroeder M."/>
            <person name="Brambilla E."/>
            <person name="Klenk H.-P."/>
            <person name="Eisen J.A."/>
        </authorList>
    </citation>
    <scope>NUCLEOTIDE SEQUENCE [LARGE SCALE GENOMIC DNA]</scope>
    <source>
        <strain evidence="11">DSM 15908 / JCM 11604 / IC-154</strain>
    </source>
</reference>
<dbReference type="EMBL" id="CP003378">
    <property type="protein sequence ID" value="AFZ70045.1"/>
    <property type="molecule type" value="Genomic_DNA"/>
</dbReference>
<keyword evidence="5" id="KW-0560">Oxidoreductase</keyword>
<evidence type="ECO:0000256" key="1">
    <source>
        <dbReference type="ARBA" id="ARBA00001966"/>
    </source>
</evidence>
<dbReference type="InterPro" id="IPR051919">
    <property type="entry name" value="W-dependent_AOR"/>
</dbReference>
<evidence type="ECO:0000256" key="4">
    <source>
        <dbReference type="ARBA" id="ARBA00022723"/>
    </source>
</evidence>
<dbReference type="Gene3D" id="1.10.569.10">
    <property type="entry name" value="Aldehyde Ferredoxin Oxidoreductase Protein, subunit A, domain 2"/>
    <property type="match status" value="1"/>
</dbReference>
<dbReference type="InterPro" id="IPR001203">
    <property type="entry name" value="OxRdtase_Ald_Fedxn_C"/>
</dbReference>
<sequence length="625" mass="69701">MILLYFKLARINLSDHSWKEEKIDDKLLRNFIGGRGLGTYLALKEIPKGIDPFDEKNMIFILTGPLTGTGAYESGRYHVVGKSPLTGYLGDANSGGDFGPWLRFAGFDGLIIEGKSEDPVWLRIENGDIKFNDAKELWGKGVHHTERIIREKVNMTSETMGSILSIGPAGENKSRIAAIMNDRYRAAGRTGLGAVLGDKKLKAIWAYGKRNLLKEMYDPKKFTNEAKKLTDKIMSNPVSQALTQLGTLVLMNMTNALGGLPTKNWTQGIYEKAFDISGEHLAESYLKARKGCWGCTIQCSRVSEVPEGPYKTALSEGPEYETTWAHGANILNGDIASIIKMNYLENDMGFDTISFGNTVSTLMELYELAKQGKLDKDKEKELLDLLNISGIEPTWGNKDAVIELIYLAAYRNKIGDLVAEGAKRLAEHFGKPDVAIHVKGLELPAYDPRALNSMALSYATANRGGCHLRSYSVAFDMIGSPEKWDPLAKDIKKVKGVKDQQDWFTIVDSLVICKFNVFGTGPNDYVEVIKAITGWEDMTGEELMITGERIYNAERLFDVQEGGYIDTLPKRLYEESLPEGPAKGHPGKEWLDFFLPEYYKLRNWDNGVPSKDIIIKLGLGEFLNR</sequence>
<dbReference type="InParanoid" id="L0AAH5"/>
<dbReference type="GO" id="GO:0009055">
    <property type="term" value="F:electron transfer activity"/>
    <property type="evidence" value="ECO:0007669"/>
    <property type="project" value="InterPro"/>
</dbReference>
<evidence type="ECO:0000256" key="8">
    <source>
        <dbReference type="ARBA" id="ARBA00049934"/>
    </source>
</evidence>
<keyword evidence="6" id="KW-0408">Iron</keyword>
<dbReference type="PANTHER" id="PTHR30038">
    <property type="entry name" value="ALDEHYDE FERREDOXIN OXIDOREDUCTASE"/>
    <property type="match status" value="1"/>
</dbReference>
<dbReference type="GO" id="GO:0046872">
    <property type="term" value="F:metal ion binding"/>
    <property type="evidence" value="ECO:0007669"/>
    <property type="project" value="UniProtKB-KW"/>
</dbReference>
<dbReference type="GeneID" id="14211524"/>
<dbReference type="PANTHER" id="PTHR30038:SF0">
    <property type="entry name" value="TUNGSTEN-CONTAINING ALDEHYDE FERREDOXIN OXIDOREDUCTASE"/>
    <property type="match status" value="1"/>
</dbReference>
<keyword evidence="11" id="KW-1185">Reference proteome</keyword>
<organism evidence="10 11">
    <name type="scientific">Caldisphaera lagunensis (strain DSM 15908 / JCM 11604 / ANMR 0165 / IC-154)</name>
    <dbReference type="NCBI Taxonomy" id="1056495"/>
    <lineage>
        <taxon>Archaea</taxon>
        <taxon>Thermoproteota</taxon>
        <taxon>Thermoprotei</taxon>
        <taxon>Acidilobales</taxon>
        <taxon>Caldisphaeraceae</taxon>
        <taxon>Caldisphaera</taxon>
    </lineage>
</organism>
<dbReference type="eggNOG" id="arCOG00706">
    <property type="taxonomic scope" value="Archaea"/>
</dbReference>
<dbReference type="Proteomes" id="UP000010469">
    <property type="component" value="Chromosome"/>
</dbReference>
<evidence type="ECO:0000256" key="3">
    <source>
        <dbReference type="ARBA" id="ARBA00022485"/>
    </source>
</evidence>
<evidence type="ECO:0000256" key="6">
    <source>
        <dbReference type="ARBA" id="ARBA00023004"/>
    </source>
</evidence>
<dbReference type="STRING" id="1056495.Calag_0264"/>
<comment type="cofactor">
    <cofactor evidence="1">
        <name>[4Fe-4S] cluster</name>
        <dbReference type="ChEBI" id="CHEBI:49883"/>
    </cofactor>
</comment>
<evidence type="ECO:0000259" key="9">
    <source>
        <dbReference type="SMART" id="SM00790"/>
    </source>
</evidence>
<dbReference type="Pfam" id="PF02730">
    <property type="entry name" value="AFOR_N"/>
    <property type="match status" value="1"/>
</dbReference>
<protein>
    <submittedName>
        <fullName evidence="10">Aldehyde:ferredoxin oxidoreductase</fullName>
    </submittedName>
</protein>
<dbReference type="KEGG" id="clg:Calag_0264"/>
<gene>
    <name evidence="10" type="ordered locus">Calag_0264</name>
</gene>
<evidence type="ECO:0000313" key="10">
    <source>
        <dbReference type="EMBL" id="AFZ70045.1"/>
    </source>
</evidence>
<dbReference type="GO" id="GO:0051539">
    <property type="term" value="F:4 iron, 4 sulfur cluster binding"/>
    <property type="evidence" value="ECO:0007669"/>
    <property type="project" value="UniProtKB-KW"/>
</dbReference>
<feature type="domain" description="Aldehyde ferredoxin oxidoreductase N-terminal" evidence="9">
    <location>
        <begin position="6"/>
        <end position="210"/>
    </location>
</feature>
<dbReference type="InterPro" id="IPR013984">
    <property type="entry name" value="Ald_Fedxn_OxRdtase_dom2"/>
</dbReference>
<evidence type="ECO:0000256" key="7">
    <source>
        <dbReference type="ARBA" id="ARBA00023014"/>
    </source>
</evidence>
<dbReference type="InterPro" id="IPR013983">
    <property type="entry name" value="Ald_Fedxn_OxRdtase_N"/>
</dbReference>
<dbReference type="InterPro" id="IPR036503">
    <property type="entry name" value="Ald_Fedxn_OxRdtase_N_sf"/>
</dbReference>
<dbReference type="Gene3D" id="1.10.599.10">
    <property type="entry name" value="Aldehyde Ferredoxin Oxidoreductase Protein, subunit A, domain 3"/>
    <property type="match status" value="1"/>
</dbReference>
<dbReference type="HOGENOM" id="CLU_020364_1_0_2"/>
<comment type="similarity">
    <text evidence="2">Belongs to the AOR/FOR family.</text>
</comment>
<comment type="cofactor">
    <cofactor evidence="8">
        <name>tungstopterin</name>
        <dbReference type="ChEBI" id="CHEBI:30402"/>
    </cofactor>
</comment>
<dbReference type="SMART" id="SM00790">
    <property type="entry name" value="AFOR_N"/>
    <property type="match status" value="1"/>
</dbReference>
<evidence type="ECO:0000256" key="5">
    <source>
        <dbReference type="ARBA" id="ARBA00023002"/>
    </source>
</evidence>
<dbReference type="RefSeq" id="WP_015231943.1">
    <property type="nucleotide sequence ID" value="NC_019791.1"/>
</dbReference>
<dbReference type="Pfam" id="PF01314">
    <property type="entry name" value="AFOR_C"/>
    <property type="match status" value="1"/>
</dbReference>
<dbReference type="InterPro" id="IPR013985">
    <property type="entry name" value="Ald_Fedxn_OxRdtase_dom3"/>
</dbReference>
<keyword evidence="7" id="KW-0411">Iron-sulfur</keyword>
<proteinExistence type="inferred from homology"/>